<gene>
    <name evidence="6" type="ORF">H4R18_004946</name>
</gene>
<keyword evidence="7" id="KW-1185">Reference proteome</keyword>
<dbReference type="Pfam" id="PF02458">
    <property type="entry name" value="Transferase"/>
    <property type="match status" value="1"/>
</dbReference>
<sequence length="900" mass="97811">MADFTAIPVLDLHAAQTDRARFLAELRHALIHVGFFYVANHGISGAFLAELARQTAAFFELPPSEKMRVDKIHSPTFLGYSAQGNEITKGQRDNREQFDFANELPDMWTPGRPVHERLTGPNLWPREEALPGFRATLLSFNDQAQALAEQLARLAAEALGLHPEALLAEFVAPGQQHRSKLVKYPAVDQLAPGDGTQGVGPHRDTSSLLTILFQATGQPGLQVQNHRGAWVDAPPLPGTFVVNIGTGLEYLAQGVPTATTHRVLNPPPGTGPRYSVPFFLGTRLDRPLTPLPLPQAVLDARPERVVSDSDHQFHSLLSRDPGTYYLLNRISSHRDVAAVHYPDLAAAYGYRTLSSKHTAKHAAQSALKAPLAFKASPAPDFDAGGVSLEFPLLSIDYAQGESDINFVFFYAAPRGRHRRRRRVPVARVVDALLQTARQFPVLLGRLAGPGSDRSSDDGNSSDGSSAGWRVVVDPADPNWPAVTEARAHGHTIAALRRAHFAWAAWPPEAAAADLHTRPALPMLGLHVVHYACGGVSLHTKIRHQIMDGSAAWRFYAAWARASAASIRGRRHLHLQQQHVQKQQHGLKHGGSHLGDDPPVLDRRLLSDRIAPGHAPPGETCPGLLRPPPDGRCIDAGHQDDADRYIDGVARFLRDVARCPVDAEAAAEPFAVRRFVLSAAAIARLKREHGAPEAACSAAGARYVREHGIRFLSTNDLLCAVFWRAIARAHAALRPGDPHACLMIACDVRARVGAPAAYCGNASFPLLVHATTAQLAAQPLADTAARIRRRVAAADAPFAARTAALLASPAVMRDLFTLFHPARALLSASIISHFPMYATTDFGFGTPTHIDIPDYLTPGFSIWMPARDPTRPTTVNLALTDRVFALIQADPEFRRYVDISP</sequence>
<evidence type="ECO:0000313" key="7">
    <source>
        <dbReference type="Proteomes" id="UP001140217"/>
    </source>
</evidence>
<keyword evidence="2" id="KW-0479">Metal-binding</keyword>
<accession>A0A9W8H4N9</accession>
<dbReference type="InterPro" id="IPR044861">
    <property type="entry name" value="IPNS-like_FE2OG_OXY"/>
</dbReference>
<dbReference type="InterPro" id="IPR027443">
    <property type="entry name" value="IPNS-like_sf"/>
</dbReference>
<dbReference type="PROSITE" id="PS51471">
    <property type="entry name" value="FE2OG_OXY"/>
    <property type="match status" value="1"/>
</dbReference>
<reference evidence="6" key="1">
    <citation type="submission" date="2022-07" db="EMBL/GenBank/DDBJ databases">
        <title>Phylogenomic reconstructions and comparative analyses of Kickxellomycotina fungi.</title>
        <authorList>
            <person name="Reynolds N.K."/>
            <person name="Stajich J.E."/>
            <person name="Barry K."/>
            <person name="Grigoriev I.V."/>
            <person name="Crous P."/>
            <person name="Smith M.E."/>
        </authorList>
    </citation>
    <scope>NUCLEOTIDE SEQUENCE</scope>
    <source>
        <strain evidence="6">NBRC 105414</strain>
    </source>
</reference>
<feature type="domain" description="Fe2OG dioxygenase" evidence="5">
    <location>
        <begin position="173"/>
        <end position="282"/>
    </location>
</feature>
<dbReference type="Proteomes" id="UP001140217">
    <property type="component" value="Unassembled WGS sequence"/>
</dbReference>
<protein>
    <recommendedName>
        <fullName evidence="5">Fe2OG dioxygenase domain-containing protein</fullName>
    </recommendedName>
</protein>
<keyword evidence="3" id="KW-0560">Oxidoreductase</keyword>
<dbReference type="OrthoDB" id="288590at2759"/>
<dbReference type="InterPro" id="IPR005123">
    <property type="entry name" value="Oxoglu/Fe-dep_dioxygenase_dom"/>
</dbReference>
<evidence type="ECO:0000259" key="5">
    <source>
        <dbReference type="PROSITE" id="PS51471"/>
    </source>
</evidence>
<comment type="similarity">
    <text evidence="1">Belongs to the iron/ascorbate-dependent oxidoreductase family.</text>
</comment>
<dbReference type="GO" id="GO:0046872">
    <property type="term" value="F:metal ion binding"/>
    <property type="evidence" value="ECO:0007669"/>
    <property type="project" value="UniProtKB-KW"/>
</dbReference>
<dbReference type="InterPro" id="IPR026992">
    <property type="entry name" value="DIOX_N"/>
</dbReference>
<evidence type="ECO:0000256" key="1">
    <source>
        <dbReference type="ARBA" id="ARBA00008056"/>
    </source>
</evidence>
<evidence type="ECO:0000313" key="6">
    <source>
        <dbReference type="EMBL" id="KAJ2777821.1"/>
    </source>
</evidence>
<dbReference type="SUPFAM" id="SSF51197">
    <property type="entry name" value="Clavaminate synthase-like"/>
    <property type="match status" value="1"/>
</dbReference>
<dbReference type="EMBL" id="JANBUL010000265">
    <property type="protein sequence ID" value="KAJ2777821.1"/>
    <property type="molecule type" value="Genomic_DNA"/>
</dbReference>
<dbReference type="Pfam" id="PF03171">
    <property type="entry name" value="2OG-FeII_Oxy"/>
    <property type="match status" value="1"/>
</dbReference>
<evidence type="ECO:0000256" key="4">
    <source>
        <dbReference type="ARBA" id="ARBA00023004"/>
    </source>
</evidence>
<dbReference type="PANTHER" id="PTHR10209">
    <property type="entry name" value="OXIDOREDUCTASE, 2OG-FE II OXYGENASE FAMILY PROTEIN"/>
    <property type="match status" value="1"/>
</dbReference>
<proteinExistence type="inferred from homology"/>
<dbReference type="Gene3D" id="3.30.559.10">
    <property type="entry name" value="Chloramphenicol acetyltransferase-like domain"/>
    <property type="match status" value="2"/>
</dbReference>
<dbReference type="GO" id="GO:0016491">
    <property type="term" value="F:oxidoreductase activity"/>
    <property type="evidence" value="ECO:0007669"/>
    <property type="project" value="UniProtKB-KW"/>
</dbReference>
<organism evidence="6 7">
    <name type="scientific">Coemansia javaensis</name>
    <dbReference type="NCBI Taxonomy" id="2761396"/>
    <lineage>
        <taxon>Eukaryota</taxon>
        <taxon>Fungi</taxon>
        <taxon>Fungi incertae sedis</taxon>
        <taxon>Zoopagomycota</taxon>
        <taxon>Kickxellomycotina</taxon>
        <taxon>Kickxellomycetes</taxon>
        <taxon>Kickxellales</taxon>
        <taxon>Kickxellaceae</taxon>
        <taxon>Coemansia</taxon>
    </lineage>
</organism>
<evidence type="ECO:0000256" key="2">
    <source>
        <dbReference type="ARBA" id="ARBA00022723"/>
    </source>
</evidence>
<dbReference type="PRINTS" id="PR00682">
    <property type="entry name" value="IPNSYNTHASE"/>
</dbReference>
<dbReference type="PANTHER" id="PTHR10209:SF812">
    <property type="entry name" value="2OG-FE(II) OXYGENASE FAMILY, PUTATIVE (AFU_ORTHOLOGUE AFUA_3G14880)-RELATED"/>
    <property type="match status" value="1"/>
</dbReference>
<comment type="caution">
    <text evidence="6">The sequence shown here is derived from an EMBL/GenBank/DDBJ whole genome shotgun (WGS) entry which is preliminary data.</text>
</comment>
<dbReference type="InterPro" id="IPR023213">
    <property type="entry name" value="CAT-like_dom_sf"/>
</dbReference>
<dbReference type="AlphaFoldDB" id="A0A9W8H4N9"/>
<name>A0A9W8H4N9_9FUNG</name>
<evidence type="ECO:0000256" key="3">
    <source>
        <dbReference type="ARBA" id="ARBA00023002"/>
    </source>
</evidence>
<dbReference type="Pfam" id="PF14226">
    <property type="entry name" value="DIOX_N"/>
    <property type="match status" value="1"/>
</dbReference>
<dbReference type="Gene3D" id="2.60.120.330">
    <property type="entry name" value="B-lactam Antibiotic, Isopenicillin N Synthase, Chain"/>
    <property type="match status" value="1"/>
</dbReference>
<keyword evidence="4" id="KW-0408">Iron</keyword>